<comment type="caution">
    <text evidence="4">The sequence shown here is derived from an EMBL/GenBank/DDBJ whole genome shotgun (WGS) entry which is preliminary data.</text>
</comment>
<evidence type="ECO:0000313" key="4">
    <source>
        <dbReference type="EMBL" id="TLX79298.1"/>
    </source>
</evidence>
<proteinExistence type="predicted"/>
<dbReference type="SUPFAM" id="SSF53756">
    <property type="entry name" value="UDP-Glycosyltransferase/glycogen phosphorylase"/>
    <property type="match status" value="1"/>
</dbReference>
<feature type="domain" description="Glycosyl transferase family 1" evidence="2">
    <location>
        <begin position="167"/>
        <end position="313"/>
    </location>
</feature>
<reference evidence="4 5" key="1">
    <citation type="submission" date="2019-04" db="EMBL/GenBank/DDBJ databases">
        <authorList>
            <person name="Li M."/>
        </authorList>
    </citation>
    <scope>NUCLEOTIDE SEQUENCE [LARGE SCALE GENOMIC DNA]</scope>
    <source>
        <strain evidence="4 5">LAM1902</strain>
    </source>
</reference>
<dbReference type="EMBL" id="SWDV01000007">
    <property type="protein sequence ID" value="TLX79298.1"/>
    <property type="molecule type" value="Genomic_DNA"/>
</dbReference>
<dbReference type="OrthoDB" id="9802525at2"/>
<keyword evidence="5" id="KW-1185">Reference proteome</keyword>
<dbReference type="Proteomes" id="UP000306635">
    <property type="component" value="Unassembled WGS sequence"/>
</dbReference>
<protein>
    <submittedName>
        <fullName evidence="4">Glycosyltransferase family 4 protein</fullName>
    </submittedName>
</protein>
<gene>
    <name evidence="4" type="ORF">FAS41_08135</name>
</gene>
<name>A0A5R9R900_9PSED</name>
<dbReference type="GO" id="GO:0009103">
    <property type="term" value="P:lipopolysaccharide biosynthetic process"/>
    <property type="evidence" value="ECO:0007669"/>
    <property type="project" value="TreeGrafter"/>
</dbReference>
<evidence type="ECO:0000259" key="3">
    <source>
        <dbReference type="Pfam" id="PF13439"/>
    </source>
</evidence>
<dbReference type="RefSeq" id="WP_138521105.1">
    <property type="nucleotide sequence ID" value="NZ_JAOCBK010000001.1"/>
</dbReference>
<evidence type="ECO:0000256" key="1">
    <source>
        <dbReference type="ARBA" id="ARBA00022679"/>
    </source>
</evidence>
<dbReference type="Gene3D" id="3.40.50.2000">
    <property type="entry name" value="Glycogen Phosphorylase B"/>
    <property type="match status" value="2"/>
</dbReference>
<dbReference type="InterPro" id="IPR028098">
    <property type="entry name" value="Glyco_trans_4-like_N"/>
</dbReference>
<accession>A0A5R9R900</accession>
<sequence length="337" mass="37138">MSSRALTIWLPSLRAGSGADVFTLRLAQSLKKAGHCPVVQWFDRRFELCPSLLKGIQPPARADLVHAGSWQGFAFKRQGLPLVVTEHHCSLHPLLRRSHSTTQALYHRFCVQRWNRLSYRMADSVVAVSNFAAQPLRPMLGERLQVIHNGVDTAHFCPGQRGTSRRFRLLFVGNPSRWKGADLLAPLAARLGGDFEVCCLSGLRSNWPKGLDATGLTFLPRVAPADMPTVYRSVDAVLALTRFETFGYVALESMACGTPVVGFDCAGTAEVCAGADSALLGPVDDLDALAGRIRELSADAELARRLSFNGRRRAEELFSIDRCVGSYLKLYEQLVER</sequence>
<dbReference type="InterPro" id="IPR001296">
    <property type="entry name" value="Glyco_trans_1"/>
</dbReference>
<dbReference type="Pfam" id="PF13439">
    <property type="entry name" value="Glyco_transf_4"/>
    <property type="match status" value="1"/>
</dbReference>
<dbReference type="PANTHER" id="PTHR46401:SF2">
    <property type="entry name" value="GLYCOSYLTRANSFERASE WBBK-RELATED"/>
    <property type="match status" value="1"/>
</dbReference>
<keyword evidence="1 4" id="KW-0808">Transferase</keyword>
<evidence type="ECO:0000313" key="5">
    <source>
        <dbReference type="Proteomes" id="UP000306635"/>
    </source>
</evidence>
<dbReference type="PANTHER" id="PTHR46401">
    <property type="entry name" value="GLYCOSYLTRANSFERASE WBBK-RELATED"/>
    <property type="match status" value="1"/>
</dbReference>
<organism evidence="4 5">
    <name type="scientific">Pseudomonas nicosulfuronedens</name>
    <dbReference type="NCBI Taxonomy" id="2571105"/>
    <lineage>
        <taxon>Bacteria</taxon>
        <taxon>Pseudomonadati</taxon>
        <taxon>Pseudomonadota</taxon>
        <taxon>Gammaproteobacteria</taxon>
        <taxon>Pseudomonadales</taxon>
        <taxon>Pseudomonadaceae</taxon>
        <taxon>Pseudomonas</taxon>
    </lineage>
</organism>
<dbReference type="CDD" id="cd03801">
    <property type="entry name" value="GT4_PimA-like"/>
    <property type="match status" value="1"/>
</dbReference>
<feature type="domain" description="Glycosyltransferase subfamily 4-like N-terminal" evidence="3">
    <location>
        <begin position="56"/>
        <end position="154"/>
    </location>
</feature>
<dbReference type="Pfam" id="PF00534">
    <property type="entry name" value="Glycos_transf_1"/>
    <property type="match status" value="1"/>
</dbReference>
<dbReference type="GO" id="GO:0016757">
    <property type="term" value="F:glycosyltransferase activity"/>
    <property type="evidence" value="ECO:0007669"/>
    <property type="project" value="InterPro"/>
</dbReference>
<dbReference type="AlphaFoldDB" id="A0A5R9R900"/>
<evidence type="ECO:0000259" key="2">
    <source>
        <dbReference type="Pfam" id="PF00534"/>
    </source>
</evidence>